<dbReference type="AlphaFoldDB" id="A0AA88SA83"/>
<evidence type="ECO:0000313" key="2">
    <source>
        <dbReference type="Proteomes" id="UP001187315"/>
    </source>
</evidence>
<protein>
    <submittedName>
        <fullName evidence="1">Uncharacterized protein</fullName>
    </submittedName>
</protein>
<dbReference type="Proteomes" id="UP001187315">
    <property type="component" value="Unassembled WGS sequence"/>
</dbReference>
<keyword evidence="2" id="KW-1185">Reference proteome</keyword>
<dbReference type="EMBL" id="JAVHJS010000017">
    <property type="protein sequence ID" value="KAK2831386.1"/>
    <property type="molecule type" value="Genomic_DNA"/>
</dbReference>
<gene>
    <name evidence="1" type="ORF">Q7C36_016472</name>
</gene>
<comment type="caution">
    <text evidence="1">The sequence shown here is derived from an EMBL/GenBank/DDBJ whole genome shotgun (WGS) entry which is preliminary data.</text>
</comment>
<accession>A0AA88SA83</accession>
<name>A0AA88SA83_TACVA</name>
<evidence type="ECO:0000313" key="1">
    <source>
        <dbReference type="EMBL" id="KAK2831386.1"/>
    </source>
</evidence>
<sequence>MRVEAKFKKMHKKLDGGFRMSSASRLPGCRGHEFGGDTVGCSDSLTGGCSQTVCAVFIGAGLSGEEHRVSSIHLCEPESVFDQ</sequence>
<reference evidence="1" key="1">
    <citation type="submission" date="2023-08" db="EMBL/GenBank/DDBJ databases">
        <title>Pelteobagrus vachellii genome.</title>
        <authorList>
            <person name="Liu H."/>
        </authorList>
    </citation>
    <scope>NUCLEOTIDE SEQUENCE</scope>
    <source>
        <strain evidence="1">PRFRI_2022a</strain>
        <tissue evidence="1">Muscle</tissue>
    </source>
</reference>
<proteinExistence type="predicted"/>
<organism evidence="1 2">
    <name type="scientific">Tachysurus vachellii</name>
    <name type="common">Darkbarbel catfish</name>
    <name type="synonym">Pelteobagrus vachellii</name>
    <dbReference type="NCBI Taxonomy" id="175792"/>
    <lineage>
        <taxon>Eukaryota</taxon>
        <taxon>Metazoa</taxon>
        <taxon>Chordata</taxon>
        <taxon>Craniata</taxon>
        <taxon>Vertebrata</taxon>
        <taxon>Euteleostomi</taxon>
        <taxon>Actinopterygii</taxon>
        <taxon>Neopterygii</taxon>
        <taxon>Teleostei</taxon>
        <taxon>Ostariophysi</taxon>
        <taxon>Siluriformes</taxon>
        <taxon>Bagridae</taxon>
        <taxon>Tachysurus</taxon>
    </lineage>
</organism>